<dbReference type="InterPro" id="IPR036890">
    <property type="entry name" value="HATPase_C_sf"/>
</dbReference>
<dbReference type="EC" id="2.7.13.3" evidence="3"/>
<dbReference type="SMART" id="SM00388">
    <property type="entry name" value="HisKA"/>
    <property type="match status" value="1"/>
</dbReference>
<dbReference type="InterPro" id="IPR003661">
    <property type="entry name" value="HisK_dim/P_dom"/>
</dbReference>
<proteinExistence type="predicted"/>
<dbReference type="OrthoDB" id="594725at2"/>
<comment type="caution">
    <text evidence="14">The sequence shown here is derived from an EMBL/GenBank/DDBJ whole genome shotgun (WGS) entry which is preliminary data.</text>
</comment>
<dbReference type="InterPro" id="IPR036097">
    <property type="entry name" value="HisK_dim/P_sf"/>
</dbReference>
<dbReference type="RefSeq" id="WP_111626880.1">
    <property type="nucleotide sequence ID" value="NZ_QLMC01000001.1"/>
</dbReference>
<keyword evidence="5" id="KW-0808">Transferase</keyword>
<dbReference type="InterPro" id="IPR004358">
    <property type="entry name" value="Sig_transdc_His_kin-like_C"/>
</dbReference>
<organism evidence="14 15">
    <name type="scientific">Larkinella arboricola</name>
    <dbReference type="NCBI Taxonomy" id="643671"/>
    <lineage>
        <taxon>Bacteria</taxon>
        <taxon>Pseudomonadati</taxon>
        <taxon>Bacteroidota</taxon>
        <taxon>Cytophagia</taxon>
        <taxon>Cytophagales</taxon>
        <taxon>Spirosomataceae</taxon>
        <taxon>Larkinella</taxon>
    </lineage>
</organism>
<dbReference type="Gene3D" id="1.10.287.130">
    <property type="match status" value="1"/>
</dbReference>
<evidence type="ECO:0000256" key="8">
    <source>
        <dbReference type="ARBA" id="ARBA00022989"/>
    </source>
</evidence>
<evidence type="ECO:0000256" key="5">
    <source>
        <dbReference type="ARBA" id="ARBA00022679"/>
    </source>
</evidence>
<dbReference type="Gene3D" id="6.10.340.10">
    <property type="match status" value="1"/>
</dbReference>
<feature type="domain" description="HAMP" evidence="13">
    <location>
        <begin position="177"/>
        <end position="230"/>
    </location>
</feature>
<dbReference type="SUPFAM" id="SSF158472">
    <property type="entry name" value="HAMP domain-like"/>
    <property type="match status" value="1"/>
</dbReference>
<dbReference type="InterPro" id="IPR003660">
    <property type="entry name" value="HAMP_dom"/>
</dbReference>
<dbReference type="CDD" id="cd00082">
    <property type="entry name" value="HisKA"/>
    <property type="match status" value="1"/>
</dbReference>
<dbReference type="SUPFAM" id="SSF55874">
    <property type="entry name" value="ATPase domain of HSP90 chaperone/DNA topoisomerase II/histidine kinase"/>
    <property type="match status" value="1"/>
</dbReference>
<dbReference type="InterPro" id="IPR050428">
    <property type="entry name" value="TCS_sensor_his_kinase"/>
</dbReference>
<evidence type="ECO:0000256" key="4">
    <source>
        <dbReference type="ARBA" id="ARBA00022553"/>
    </source>
</evidence>
<keyword evidence="6 11" id="KW-0812">Transmembrane</keyword>
<evidence type="ECO:0000256" key="1">
    <source>
        <dbReference type="ARBA" id="ARBA00000085"/>
    </source>
</evidence>
<dbReference type="PROSITE" id="PS50109">
    <property type="entry name" value="HIS_KIN"/>
    <property type="match status" value="1"/>
</dbReference>
<feature type="transmembrane region" description="Helical" evidence="11">
    <location>
        <begin position="7"/>
        <end position="30"/>
    </location>
</feature>
<evidence type="ECO:0000256" key="10">
    <source>
        <dbReference type="ARBA" id="ARBA00023136"/>
    </source>
</evidence>
<name>A0A327XEP4_LARAB</name>
<keyword evidence="8 11" id="KW-1133">Transmembrane helix</keyword>
<keyword evidence="7 14" id="KW-0418">Kinase</keyword>
<evidence type="ECO:0000256" key="9">
    <source>
        <dbReference type="ARBA" id="ARBA00023012"/>
    </source>
</evidence>
<evidence type="ECO:0000313" key="14">
    <source>
        <dbReference type="EMBL" id="RAK02706.1"/>
    </source>
</evidence>
<accession>A0A327XEP4</accession>
<keyword evidence="9" id="KW-0902">Two-component regulatory system</keyword>
<evidence type="ECO:0000256" key="3">
    <source>
        <dbReference type="ARBA" id="ARBA00012438"/>
    </source>
</evidence>
<dbReference type="PRINTS" id="PR00344">
    <property type="entry name" value="BCTRLSENSOR"/>
</dbReference>
<comment type="subcellular location">
    <subcellularLocation>
        <location evidence="2">Membrane</location>
    </subcellularLocation>
</comment>
<evidence type="ECO:0000256" key="11">
    <source>
        <dbReference type="SAM" id="Phobius"/>
    </source>
</evidence>
<feature type="domain" description="Histidine kinase" evidence="12">
    <location>
        <begin position="238"/>
        <end position="453"/>
    </location>
</feature>
<dbReference type="SMART" id="SM00304">
    <property type="entry name" value="HAMP"/>
    <property type="match status" value="1"/>
</dbReference>
<dbReference type="Proteomes" id="UP000248790">
    <property type="component" value="Unassembled WGS sequence"/>
</dbReference>
<gene>
    <name evidence="14" type="ORF">LX87_00826</name>
</gene>
<reference evidence="14 15" key="1">
    <citation type="submission" date="2018-06" db="EMBL/GenBank/DDBJ databases">
        <title>Genomic Encyclopedia of Archaeal and Bacterial Type Strains, Phase II (KMG-II): from individual species to whole genera.</title>
        <authorList>
            <person name="Goeker M."/>
        </authorList>
    </citation>
    <scope>NUCLEOTIDE SEQUENCE [LARGE SCALE GENOMIC DNA]</scope>
    <source>
        <strain evidence="14 15">DSM 21851</strain>
    </source>
</reference>
<feature type="transmembrane region" description="Helical" evidence="11">
    <location>
        <begin position="156"/>
        <end position="176"/>
    </location>
</feature>
<dbReference type="PROSITE" id="PS50885">
    <property type="entry name" value="HAMP"/>
    <property type="match status" value="1"/>
</dbReference>
<dbReference type="PANTHER" id="PTHR45436">
    <property type="entry name" value="SENSOR HISTIDINE KINASE YKOH"/>
    <property type="match status" value="1"/>
</dbReference>
<keyword evidence="10 11" id="KW-0472">Membrane</keyword>
<evidence type="ECO:0000256" key="7">
    <source>
        <dbReference type="ARBA" id="ARBA00022777"/>
    </source>
</evidence>
<evidence type="ECO:0000259" key="13">
    <source>
        <dbReference type="PROSITE" id="PS50885"/>
    </source>
</evidence>
<evidence type="ECO:0000256" key="2">
    <source>
        <dbReference type="ARBA" id="ARBA00004370"/>
    </source>
</evidence>
<keyword evidence="4" id="KW-0597">Phosphoprotein</keyword>
<dbReference type="Pfam" id="PF00512">
    <property type="entry name" value="HisKA"/>
    <property type="match status" value="1"/>
</dbReference>
<dbReference type="PANTHER" id="PTHR45436:SF5">
    <property type="entry name" value="SENSOR HISTIDINE KINASE TRCS"/>
    <property type="match status" value="1"/>
</dbReference>
<dbReference type="SMART" id="SM00387">
    <property type="entry name" value="HATPase_c"/>
    <property type="match status" value="1"/>
</dbReference>
<protein>
    <recommendedName>
        <fullName evidence="3">histidine kinase</fullName>
        <ecNumber evidence="3">2.7.13.3</ecNumber>
    </recommendedName>
</protein>
<sequence>MSLQNRLTLLSTAIVSVLLAVFCLFMYLMAEQYRNHAFLTRLRAEALTAGHLLVGRERLGPALYKLIDKNQLTVLPDEEIIIYNVKNELIYESGTDYISVTPATLQRVRELKTTRWREGNREIVGMLFTEEAEPFVILASAVDIYGVRTVQDFARLLAGGWFLMTGIVLVAGRFFMGRIVQPISRINQRIDEITASNMSLRLPEGKSGDELTQLAQRFNRMLNRLEEAFRLQRSFVSHASHELRTPLTAITGQLEVSLLADDEPDELRATLRSVLDDVRGLNRMANGLLALASASMDSSAVPMGPVQLDHLLEQVCREIQRLQPNYTVHLQIDPVKKPYADWQLTGSEPLLRTAFFNLLDNGGKFSPDHTVTMQLSAPAKSMQLRVHNAGSVIPVDQLAEIFVPFQRGRNASGLPGYGIGLPLTERIVQLHRGQIRVESSAEAGTTFVVTFPR</sequence>
<dbReference type="CDD" id="cd06225">
    <property type="entry name" value="HAMP"/>
    <property type="match status" value="1"/>
</dbReference>
<evidence type="ECO:0000313" key="15">
    <source>
        <dbReference type="Proteomes" id="UP000248790"/>
    </source>
</evidence>
<dbReference type="Gene3D" id="3.30.565.10">
    <property type="entry name" value="Histidine kinase-like ATPase, C-terminal domain"/>
    <property type="match status" value="1"/>
</dbReference>
<dbReference type="Pfam" id="PF02518">
    <property type="entry name" value="HATPase_c"/>
    <property type="match status" value="1"/>
</dbReference>
<dbReference type="AlphaFoldDB" id="A0A327XEP4"/>
<dbReference type="GO" id="GO:0000155">
    <property type="term" value="F:phosphorelay sensor kinase activity"/>
    <property type="evidence" value="ECO:0007669"/>
    <property type="project" value="InterPro"/>
</dbReference>
<dbReference type="GO" id="GO:0005886">
    <property type="term" value="C:plasma membrane"/>
    <property type="evidence" value="ECO:0007669"/>
    <property type="project" value="TreeGrafter"/>
</dbReference>
<dbReference type="EMBL" id="QLMC01000001">
    <property type="protein sequence ID" value="RAK02706.1"/>
    <property type="molecule type" value="Genomic_DNA"/>
</dbReference>
<dbReference type="InterPro" id="IPR003594">
    <property type="entry name" value="HATPase_dom"/>
</dbReference>
<dbReference type="SUPFAM" id="SSF47384">
    <property type="entry name" value="Homodimeric domain of signal transducing histidine kinase"/>
    <property type="match status" value="1"/>
</dbReference>
<dbReference type="InterPro" id="IPR005467">
    <property type="entry name" value="His_kinase_dom"/>
</dbReference>
<dbReference type="Pfam" id="PF00672">
    <property type="entry name" value="HAMP"/>
    <property type="match status" value="1"/>
</dbReference>
<evidence type="ECO:0000256" key="6">
    <source>
        <dbReference type="ARBA" id="ARBA00022692"/>
    </source>
</evidence>
<comment type="catalytic activity">
    <reaction evidence="1">
        <text>ATP + protein L-histidine = ADP + protein N-phospho-L-histidine.</text>
        <dbReference type="EC" id="2.7.13.3"/>
    </reaction>
</comment>
<keyword evidence="15" id="KW-1185">Reference proteome</keyword>
<evidence type="ECO:0000259" key="12">
    <source>
        <dbReference type="PROSITE" id="PS50109"/>
    </source>
</evidence>